<dbReference type="AlphaFoldDB" id="A0A8X8Z7C9"/>
<reference evidence="2" key="1">
    <citation type="submission" date="2018-01" db="EMBL/GenBank/DDBJ databases">
        <authorList>
            <person name="Mao J.F."/>
        </authorList>
    </citation>
    <scope>NUCLEOTIDE SEQUENCE</scope>
    <source>
        <strain evidence="2">Huo1</strain>
        <tissue evidence="2">Leaf</tissue>
    </source>
</reference>
<evidence type="ECO:0000256" key="1">
    <source>
        <dbReference type="SAM" id="MobiDB-lite"/>
    </source>
</evidence>
<protein>
    <submittedName>
        <fullName evidence="2">Uncharacterized protein</fullName>
    </submittedName>
</protein>
<dbReference type="OrthoDB" id="1927957at2759"/>
<evidence type="ECO:0000313" key="3">
    <source>
        <dbReference type="Proteomes" id="UP000298416"/>
    </source>
</evidence>
<keyword evidence="3" id="KW-1185">Reference proteome</keyword>
<feature type="compositionally biased region" description="Polar residues" evidence="1">
    <location>
        <begin position="283"/>
        <end position="292"/>
    </location>
</feature>
<accession>A0A8X8Z7C9</accession>
<dbReference type="PANTHER" id="PTHR31071:SF2">
    <property type="entry name" value="ACTIN CYTOSKELETON-REGULATORY COMPLEX PAN-LIKE PROTEIN"/>
    <property type="match status" value="1"/>
</dbReference>
<feature type="region of interest" description="Disordered" evidence="1">
    <location>
        <begin position="260"/>
        <end position="347"/>
    </location>
</feature>
<dbReference type="PANTHER" id="PTHR31071">
    <property type="entry name" value="GB|AAF24581.1"/>
    <property type="match status" value="1"/>
</dbReference>
<name>A0A8X8Z7C9_SALSN</name>
<reference evidence="2" key="2">
    <citation type="submission" date="2020-08" db="EMBL/GenBank/DDBJ databases">
        <title>Plant Genome Project.</title>
        <authorList>
            <person name="Zhang R.-G."/>
        </authorList>
    </citation>
    <scope>NUCLEOTIDE SEQUENCE</scope>
    <source>
        <strain evidence="2">Huo1</strain>
        <tissue evidence="2">Leaf</tissue>
    </source>
</reference>
<proteinExistence type="predicted"/>
<organism evidence="2">
    <name type="scientific">Salvia splendens</name>
    <name type="common">Scarlet sage</name>
    <dbReference type="NCBI Taxonomy" id="180675"/>
    <lineage>
        <taxon>Eukaryota</taxon>
        <taxon>Viridiplantae</taxon>
        <taxon>Streptophyta</taxon>
        <taxon>Embryophyta</taxon>
        <taxon>Tracheophyta</taxon>
        <taxon>Spermatophyta</taxon>
        <taxon>Magnoliopsida</taxon>
        <taxon>eudicotyledons</taxon>
        <taxon>Gunneridae</taxon>
        <taxon>Pentapetalae</taxon>
        <taxon>asterids</taxon>
        <taxon>lamiids</taxon>
        <taxon>Lamiales</taxon>
        <taxon>Lamiaceae</taxon>
        <taxon>Nepetoideae</taxon>
        <taxon>Mentheae</taxon>
        <taxon>Salviinae</taxon>
        <taxon>Salvia</taxon>
        <taxon>Salvia subgen. Calosphace</taxon>
        <taxon>core Calosphace</taxon>
    </lineage>
</organism>
<dbReference type="Proteomes" id="UP000298416">
    <property type="component" value="Unassembled WGS sequence"/>
</dbReference>
<dbReference type="InterPro" id="IPR043424">
    <property type="entry name" value="BLT-like"/>
</dbReference>
<comment type="caution">
    <text evidence="2">The sequence shown here is derived from an EMBL/GenBank/DDBJ whole genome shotgun (WGS) entry which is preliminary data.</text>
</comment>
<feature type="compositionally biased region" description="Basic residues" evidence="1">
    <location>
        <begin position="310"/>
        <end position="319"/>
    </location>
</feature>
<dbReference type="EMBL" id="PNBA02000017">
    <property type="protein sequence ID" value="KAG6394078.1"/>
    <property type="molecule type" value="Genomic_DNA"/>
</dbReference>
<gene>
    <name evidence="2" type="ORF">SASPL_144657</name>
</gene>
<sequence length="347" mass="38699">MVPDARIPRPNRSPAATPPQHRNRPLSARNLAASLWRSTAAGGTASFDRLCFQFPTHNLEGATKWDCCDYLKSRKHVNEVETGMKYRMRKMEAIENMADGVRAERRICKDIKKMNASLLRDIGDVKSSAMKLLRNLQKERKAREELEGACYGLAREIEARRAETLALREQQQRVRLEVEKERRVRQMAEVWREEQAQMKLAEANFILEDRYAEVNGLIAELKAFLTSSNSNSNAEILREVFGLVMTKGAKAFPESNNAFAASKDARTSEAGTRSGGHGEGSMNKGSNTSQICSAKARGSSRVINGCSARRNPHIVRSMKGHIEWPRRGSGSQVGEPENGAEAQGLEV</sequence>
<feature type="region of interest" description="Disordered" evidence="1">
    <location>
        <begin position="1"/>
        <end position="25"/>
    </location>
</feature>
<evidence type="ECO:0000313" key="2">
    <source>
        <dbReference type="EMBL" id="KAG6394078.1"/>
    </source>
</evidence>